<evidence type="ECO:0008006" key="4">
    <source>
        <dbReference type="Google" id="ProtNLM"/>
    </source>
</evidence>
<organism evidence="2 3">
    <name type="scientific">Bombiscardovia nodaiensis</name>
    <dbReference type="NCBI Taxonomy" id="2932181"/>
    <lineage>
        <taxon>Bacteria</taxon>
        <taxon>Bacillati</taxon>
        <taxon>Actinomycetota</taxon>
        <taxon>Actinomycetes</taxon>
        <taxon>Bifidobacteriales</taxon>
        <taxon>Bifidobacteriaceae</taxon>
        <taxon>Bombiscardovia</taxon>
    </lineage>
</organism>
<evidence type="ECO:0000313" key="3">
    <source>
        <dbReference type="Proteomes" id="UP001321766"/>
    </source>
</evidence>
<name>A0ABM8B9P7_9BIFI</name>
<reference evidence="2 3" key="1">
    <citation type="journal article" date="2023" name="Microbiol. Spectr.">
        <title>Symbiosis of Carpenter Bees with Uncharacterized Lactic Acid Bacteria Showing NAD Auxotrophy.</title>
        <authorList>
            <person name="Kawasaki S."/>
            <person name="Ozawa K."/>
            <person name="Mori T."/>
            <person name="Yamamoto A."/>
            <person name="Ito M."/>
            <person name="Ohkuma M."/>
            <person name="Sakamoto M."/>
            <person name="Matsutani M."/>
        </authorList>
    </citation>
    <scope>NUCLEOTIDE SEQUENCE [LARGE SCALE GENOMIC DNA]</scope>
    <source>
        <strain evidence="2 3">Kim37-2</strain>
    </source>
</reference>
<accession>A0ABM8B9P7</accession>
<sequence>MTLESDNQMNAQLAQVDEMQGAGQAGAQLIELWPLTDATQLDNDAKYGENLQVRLTRALARLMTGLDVTIPDAEFVYEGADEIPGRPQEIVEALLAANDAYDGLAGFSRTVDFDQVQQAVERLEAGWSEAESQQAQQVVEAALATWCPQEVEASVDPAIIAQRLAASIQLGAALGQAVGAGPERVRAALPILLVVNEFNERLEIPRCYLGDDLLLELLKLEPGDDGLTSLARILGSAAKEEWEQHQADLLWDPEEAQRKAKEEDERKSREALQAKFAHVPEDPNKTPVEL</sequence>
<proteinExistence type="predicted"/>
<dbReference type="EMBL" id="AP026798">
    <property type="protein sequence ID" value="BDR53601.1"/>
    <property type="molecule type" value="Genomic_DNA"/>
</dbReference>
<protein>
    <recommendedName>
        <fullName evidence="4">Hydrolase</fullName>
    </recommendedName>
</protein>
<feature type="compositionally biased region" description="Basic and acidic residues" evidence="1">
    <location>
        <begin position="255"/>
        <end position="284"/>
    </location>
</feature>
<evidence type="ECO:0000313" key="2">
    <source>
        <dbReference type="EMBL" id="BDR53601.1"/>
    </source>
</evidence>
<gene>
    <name evidence="2" type="ORF">KIM372_15080</name>
</gene>
<keyword evidence="3" id="KW-1185">Reference proteome</keyword>
<dbReference type="Proteomes" id="UP001321766">
    <property type="component" value="Chromosome"/>
</dbReference>
<feature type="region of interest" description="Disordered" evidence="1">
    <location>
        <begin position="248"/>
        <end position="290"/>
    </location>
</feature>
<evidence type="ECO:0000256" key="1">
    <source>
        <dbReference type="SAM" id="MobiDB-lite"/>
    </source>
</evidence>